<evidence type="ECO:0000313" key="2">
    <source>
        <dbReference type="EMBL" id="MBB5535964.1"/>
    </source>
</evidence>
<proteinExistence type="predicted"/>
<dbReference type="Proteomes" id="UP000585507">
    <property type="component" value="Unassembled WGS sequence"/>
</dbReference>
<evidence type="ECO:0000313" key="3">
    <source>
        <dbReference type="Proteomes" id="UP000585507"/>
    </source>
</evidence>
<comment type="caution">
    <text evidence="2">The sequence shown here is derived from an EMBL/GenBank/DDBJ whole genome shotgun (WGS) entry which is preliminary data.</text>
</comment>
<dbReference type="AlphaFoldDB" id="A0A7W8UAR5"/>
<reference evidence="2 3" key="1">
    <citation type="submission" date="2020-08" db="EMBL/GenBank/DDBJ databases">
        <title>Genomic Encyclopedia of Type Strains, Phase IV (KMG-V): Genome sequencing to study the core and pangenomes of soil and plant-associated prokaryotes.</title>
        <authorList>
            <person name="Whitman W."/>
        </authorList>
    </citation>
    <scope>NUCLEOTIDE SEQUENCE [LARGE SCALE GENOMIC DNA]</scope>
    <source>
        <strain evidence="2 3">SEMIA 4084</strain>
    </source>
</reference>
<dbReference type="EMBL" id="JACHBK010000005">
    <property type="protein sequence ID" value="MBB5535964.1"/>
    <property type="molecule type" value="Genomic_DNA"/>
</dbReference>
<protein>
    <submittedName>
        <fullName evidence="2">Putative ABC transport system permease protein</fullName>
    </submittedName>
</protein>
<evidence type="ECO:0000256" key="1">
    <source>
        <dbReference type="SAM" id="Phobius"/>
    </source>
</evidence>
<organism evidence="2 3">
    <name type="scientific">Rhizobium giardinii</name>
    <dbReference type="NCBI Taxonomy" id="56731"/>
    <lineage>
        <taxon>Bacteria</taxon>
        <taxon>Pseudomonadati</taxon>
        <taxon>Pseudomonadota</taxon>
        <taxon>Alphaproteobacteria</taxon>
        <taxon>Hyphomicrobiales</taxon>
        <taxon>Rhizobiaceae</taxon>
        <taxon>Rhizobium/Agrobacterium group</taxon>
        <taxon>Rhizobium</taxon>
    </lineage>
</organism>
<sequence length="116" mass="12993">MTSLDRKLLRELWRLRAQVLAIALVIASGTALLIMALTTIEALEKTTAAYYERTRFADMFAEARRAPEYLRRDIADIPGVRIAETRIVEGAILDMAGFSEPVVARLISLPERALSF</sequence>
<keyword evidence="1" id="KW-0812">Transmembrane</keyword>
<gene>
    <name evidence="2" type="ORF">GGD55_002668</name>
</gene>
<dbReference type="RefSeq" id="WP_234913081.1">
    <property type="nucleotide sequence ID" value="NZ_JACHBK010000005.1"/>
</dbReference>
<accession>A0A7W8UAR5</accession>
<keyword evidence="1" id="KW-0472">Membrane</keyword>
<keyword evidence="3" id="KW-1185">Reference proteome</keyword>
<feature type="transmembrane region" description="Helical" evidence="1">
    <location>
        <begin position="20"/>
        <end position="43"/>
    </location>
</feature>
<name>A0A7W8UAR5_9HYPH</name>
<keyword evidence="1" id="KW-1133">Transmembrane helix</keyword>